<dbReference type="GO" id="GO:0012505">
    <property type="term" value="C:endomembrane system"/>
    <property type="evidence" value="ECO:0007669"/>
    <property type="project" value="UniProtKB-SubCell"/>
</dbReference>
<keyword evidence="2 5" id="KW-0812">Transmembrane</keyword>
<evidence type="ECO:0000256" key="2">
    <source>
        <dbReference type="ARBA" id="ARBA00022692"/>
    </source>
</evidence>
<reference evidence="8" key="1">
    <citation type="submission" date="2020-06" db="EMBL/GenBank/DDBJ databases">
        <title>REHAB project genomes.</title>
        <authorList>
            <person name="Shaw L.P."/>
        </authorList>
    </citation>
    <scope>NUCLEOTIDE SEQUENCE [LARGE SCALE GENOMIC DNA]</scope>
    <source>
        <strain evidence="8">RHBSTW-00938</strain>
    </source>
</reference>
<name>A0AAP9QYY7_KLEAE</name>
<feature type="transmembrane region" description="Helical" evidence="5">
    <location>
        <begin position="46"/>
        <end position="64"/>
    </location>
</feature>
<dbReference type="AlphaFoldDB" id="A0AAP9QYY7"/>
<evidence type="ECO:0000259" key="6">
    <source>
        <dbReference type="Pfam" id="PF02656"/>
    </source>
</evidence>
<feature type="transmembrane region" description="Helical" evidence="5">
    <location>
        <begin position="85"/>
        <end position="107"/>
    </location>
</feature>
<dbReference type="EMBL" id="CP055904">
    <property type="protein sequence ID" value="QMR41486.1"/>
    <property type="molecule type" value="Genomic_DNA"/>
</dbReference>
<keyword evidence="3 5" id="KW-1133">Transmembrane helix</keyword>
<dbReference type="Proteomes" id="UP000514462">
    <property type="component" value="Chromosome"/>
</dbReference>
<keyword evidence="4 5" id="KW-0472">Membrane</keyword>
<evidence type="ECO:0000313" key="7">
    <source>
        <dbReference type="EMBL" id="QMR41486.1"/>
    </source>
</evidence>
<comment type="subcellular location">
    <subcellularLocation>
        <location evidence="1">Endomembrane system</location>
        <topology evidence="1">Multi-pass membrane protein</topology>
    </subcellularLocation>
</comment>
<accession>A0AAP9QYY7</accession>
<evidence type="ECO:0000256" key="3">
    <source>
        <dbReference type="ARBA" id="ARBA00022989"/>
    </source>
</evidence>
<dbReference type="Pfam" id="PF02656">
    <property type="entry name" value="DUF202"/>
    <property type="match status" value="1"/>
</dbReference>
<evidence type="ECO:0000313" key="8">
    <source>
        <dbReference type="Proteomes" id="UP000514462"/>
    </source>
</evidence>
<protein>
    <submittedName>
        <fullName evidence="7">DUF202 domain-containing protein</fullName>
    </submittedName>
</protein>
<organism evidence="7 8">
    <name type="scientific">Klebsiella aerogenes</name>
    <name type="common">Enterobacter aerogenes</name>
    <dbReference type="NCBI Taxonomy" id="548"/>
    <lineage>
        <taxon>Bacteria</taxon>
        <taxon>Pseudomonadati</taxon>
        <taxon>Pseudomonadota</taxon>
        <taxon>Gammaproteobacteria</taxon>
        <taxon>Enterobacterales</taxon>
        <taxon>Enterobacteriaceae</taxon>
        <taxon>Klebsiella/Raoultella group</taxon>
        <taxon>Klebsiella</taxon>
    </lineage>
</organism>
<evidence type="ECO:0000256" key="5">
    <source>
        <dbReference type="SAM" id="Phobius"/>
    </source>
</evidence>
<evidence type="ECO:0000256" key="1">
    <source>
        <dbReference type="ARBA" id="ARBA00004127"/>
    </source>
</evidence>
<proteinExistence type="predicted"/>
<dbReference type="InterPro" id="IPR003807">
    <property type="entry name" value="DUF202"/>
</dbReference>
<evidence type="ECO:0000256" key="4">
    <source>
        <dbReference type="ARBA" id="ARBA00023136"/>
    </source>
</evidence>
<feature type="domain" description="DUF202" evidence="6">
    <location>
        <begin position="9"/>
        <end position="70"/>
    </location>
</feature>
<gene>
    <name evidence="7" type="ORF">HV331_19170</name>
</gene>
<sequence>MTTTLRERDPGLQPERTALSWQRTAFSSLVLALVTVRSGYHQGSLLLTSLGCASVMFAAMMIALSRWRQQAIALDRPPVSRASRCAKRLICLSLFLNALAVVIQGVLSLY</sequence>
<dbReference type="RefSeq" id="WP_182014581.1">
    <property type="nucleotide sequence ID" value="NZ_CP055904.1"/>
</dbReference>